<feature type="repeat" description="ANK" evidence="3">
    <location>
        <begin position="157"/>
        <end position="189"/>
    </location>
</feature>
<evidence type="ECO:0000256" key="3">
    <source>
        <dbReference type="PROSITE-ProRule" id="PRU00023"/>
    </source>
</evidence>
<dbReference type="Proteomes" id="UP000626109">
    <property type="component" value="Unassembled WGS sequence"/>
</dbReference>
<evidence type="ECO:0000256" key="1">
    <source>
        <dbReference type="ARBA" id="ARBA00022737"/>
    </source>
</evidence>
<reference evidence="4" key="1">
    <citation type="submission" date="2021-02" db="EMBL/GenBank/DDBJ databases">
        <authorList>
            <person name="Dougan E. K."/>
            <person name="Rhodes N."/>
            <person name="Thang M."/>
            <person name="Chan C."/>
        </authorList>
    </citation>
    <scope>NUCLEOTIDE SEQUENCE</scope>
</reference>
<dbReference type="InterPro" id="IPR002110">
    <property type="entry name" value="Ankyrin_rpt"/>
</dbReference>
<comment type="caution">
    <text evidence="4">The sequence shown here is derived from an EMBL/GenBank/DDBJ whole genome shotgun (WGS) entry which is preliminary data.</text>
</comment>
<evidence type="ECO:0000313" key="5">
    <source>
        <dbReference type="Proteomes" id="UP000626109"/>
    </source>
</evidence>
<dbReference type="InterPro" id="IPR036770">
    <property type="entry name" value="Ankyrin_rpt-contain_sf"/>
</dbReference>
<name>A0A813IFA6_POLGL</name>
<accession>A0A813IFA6</accession>
<gene>
    <name evidence="4" type="ORF">PGLA2088_LOCUS7581</name>
</gene>
<dbReference type="PROSITE" id="PS50297">
    <property type="entry name" value="ANK_REP_REGION"/>
    <property type="match status" value="2"/>
</dbReference>
<dbReference type="PANTHER" id="PTHR24161">
    <property type="entry name" value="ANK_REP_REGION DOMAIN-CONTAINING PROTEIN-RELATED"/>
    <property type="match status" value="1"/>
</dbReference>
<dbReference type="SMART" id="SM00248">
    <property type="entry name" value="ANK"/>
    <property type="match status" value="2"/>
</dbReference>
<keyword evidence="1" id="KW-0677">Repeat</keyword>
<evidence type="ECO:0000256" key="2">
    <source>
        <dbReference type="ARBA" id="ARBA00023043"/>
    </source>
</evidence>
<sequence>MSKASKRSIWRRLVYAAALGAGADLLCGSYPSTCLVAPSTCFAQHVMQQRPEGCYLAVGPAKEAKLIGRNAAGRLTRTKTVMESGSPLESLVKLLWDEKDPAKARGILEAGDVDLSARFNGKTALHYAALDGHVELVRDIVSKGAAIDAMDEQRGTEGMTPLLWAAMIGHAEVCKALVELGADTSLTEKSGLTALELARAYDRDAVVAALELCQ</sequence>
<organism evidence="4 5">
    <name type="scientific">Polarella glacialis</name>
    <name type="common">Dinoflagellate</name>
    <dbReference type="NCBI Taxonomy" id="89957"/>
    <lineage>
        <taxon>Eukaryota</taxon>
        <taxon>Sar</taxon>
        <taxon>Alveolata</taxon>
        <taxon>Dinophyceae</taxon>
        <taxon>Suessiales</taxon>
        <taxon>Suessiaceae</taxon>
        <taxon>Polarella</taxon>
    </lineage>
</organism>
<protein>
    <submittedName>
        <fullName evidence="4">Uncharacterized protein</fullName>
    </submittedName>
</protein>
<dbReference type="Pfam" id="PF13637">
    <property type="entry name" value="Ank_4"/>
    <property type="match status" value="1"/>
</dbReference>
<dbReference type="EMBL" id="CAJNNW010007935">
    <property type="protein sequence ID" value="CAE8649614.1"/>
    <property type="molecule type" value="Genomic_DNA"/>
</dbReference>
<dbReference type="SUPFAM" id="SSF48403">
    <property type="entry name" value="Ankyrin repeat"/>
    <property type="match status" value="1"/>
</dbReference>
<dbReference type="AlphaFoldDB" id="A0A813IFA6"/>
<dbReference type="PRINTS" id="PR01415">
    <property type="entry name" value="ANKYRIN"/>
</dbReference>
<feature type="repeat" description="ANK" evidence="3">
    <location>
        <begin position="120"/>
        <end position="152"/>
    </location>
</feature>
<dbReference type="PANTHER" id="PTHR24161:SF121">
    <property type="entry name" value="M-PHASE PHOSPHOPROTEIN 8"/>
    <property type="match status" value="1"/>
</dbReference>
<dbReference type="PROSITE" id="PS50088">
    <property type="entry name" value="ANK_REPEAT"/>
    <property type="match status" value="2"/>
</dbReference>
<evidence type="ECO:0000313" key="4">
    <source>
        <dbReference type="EMBL" id="CAE8649614.1"/>
    </source>
</evidence>
<proteinExistence type="predicted"/>
<keyword evidence="2 3" id="KW-0040">ANK repeat</keyword>
<dbReference type="Gene3D" id="1.25.40.20">
    <property type="entry name" value="Ankyrin repeat-containing domain"/>
    <property type="match status" value="1"/>
</dbReference>